<keyword evidence="2 4" id="KW-0328">Glycosyltransferase</keyword>
<dbReference type="CAZy" id="GT1">
    <property type="family name" value="Glycosyltransferase Family 1"/>
</dbReference>
<dbReference type="Gene3D" id="3.40.50.2000">
    <property type="entry name" value="Glycogen Phosphorylase B"/>
    <property type="match status" value="2"/>
</dbReference>
<evidence type="ECO:0000256" key="5">
    <source>
        <dbReference type="RuleBase" id="RU362057"/>
    </source>
</evidence>
<protein>
    <recommendedName>
        <fullName evidence="5">Glycosyltransferase</fullName>
        <ecNumber evidence="5">2.4.1.-</ecNumber>
    </recommendedName>
</protein>
<dbReference type="Pfam" id="PF00201">
    <property type="entry name" value="UDPGT"/>
    <property type="match status" value="1"/>
</dbReference>
<dbReference type="GO" id="GO:0035251">
    <property type="term" value="F:UDP-glucosyltransferase activity"/>
    <property type="evidence" value="ECO:0007669"/>
    <property type="project" value="InterPro"/>
</dbReference>
<reference evidence="6" key="1">
    <citation type="journal article" date="2010" name="Planta">
        <title>UDP-glucose:3-deoxyanthocyanidin 5-O-glucosyltransferase from Sinningia cardinalis.</title>
        <authorList>
            <person name="Nakatsuka T."/>
            <person name="Nishihara M."/>
        </authorList>
    </citation>
    <scope>NUCLEOTIDE SEQUENCE</scope>
</reference>
<sequence length="475" mass="53235">MEDTIVFYTSPGIGHLLSMVELGKLILHRYHFSTIHVLITTGFDDSPTTAAYIHQISETNPFITFHRFPSLHMETSPNASFGTRLFEFIRLNATNVHQTLQEIMKTSNVRALVIDFFCSSAFPVSESLGIPVFYFFTSGLAALAAYLYFPTLHNQVDQSFRDLVNTKFHIPGLPPLPAKHMPRPVWYRNEPSYHDILYFSQHLAKSSGILVNTFDGLEPNALKAITDGLCIPDVPTPPIYNIGPLIADAVRTAGDQNLMHHSLTWLDAQPNQSVVFLCFGSRGSFSADQLREIATGLERSAQKFLWVVKKPPVDETNKEVKELGELNTTGIMPEGFLDRTKDRGTLVDSWVPQVKVLEHPAVGGFVTHCGWNSTLEAVMAGVPMVAWPLCAEQHLNKAALVEDMKMAIPMELREVDEFVLAEEVEKRIREVMEVDKSKELREQCHKMKSMSFDARGKLGSSTAALDKVVQVWYGN</sequence>
<dbReference type="AlphaFoldDB" id="D7URL7"/>
<keyword evidence="3 4" id="KW-0808">Transferase</keyword>
<name>D7URL7_9LAMI</name>
<gene>
    <name evidence="6" type="primary">ScUGT3</name>
</gene>
<dbReference type="InterPro" id="IPR035595">
    <property type="entry name" value="UDP_glycos_trans_CS"/>
</dbReference>
<evidence type="ECO:0000313" key="6">
    <source>
        <dbReference type="EMBL" id="BAJ11651.1"/>
    </source>
</evidence>
<evidence type="ECO:0000256" key="4">
    <source>
        <dbReference type="RuleBase" id="RU003718"/>
    </source>
</evidence>
<dbReference type="SUPFAM" id="SSF53756">
    <property type="entry name" value="UDP-Glycosyltransferase/glycogen phosphorylase"/>
    <property type="match status" value="1"/>
</dbReference>
<dbReference type="PROSITE" id="PS00375">
    <property type="entry name" value="UDPGT"/>
    <property type="match status" value="1"/>
</dbReference>
<dbReference type="PANTHER" id="PTHR48048">
    <property type="entry name" value="GLYCOSYLTRANSFERASE"/>
    <property type="match status" value="1"/>
</dbReference>
<proteinExistence type="evidence at transcript level"/>
<dbReference type="EMBL" id="AB537180">
    <property type="protein sequence ID" value="BAJ11651.1"/>
    <property type="molecule type" value="mRNA"/>
</dbReference>
<comment type="similarity">
    <text evidence="1 4">Belongs to the UDP-glycosyltransferase family.</text>
</comment>
<dbReference type="FunFam" id="3.40.50.2000:FF:000020">
    <property type="entry name" value="Glycosyltransferase"/>
    <property type="match status" value="1"/>
</dbReference>
<evidence type="ECO:0000256" key="1">
    <source>
        <dbReference type="ARBA" id="ARBA00009995"/>
    </source>
</evidence>
<dbReference type="PANTHER" id="PTHR48048:SF20">
    <property type="entry name" value="GLYCOSYLTRANSFERASE"/>
    <property type="match status" value="1"/>
</dbReference>
<dbReference type="CDD" id="cd03784">
    <property type="entry name" value="GT1_Gtf-like"/>
    <property type="match status" value="1"/>
</dbReference>
<evidence type="ECO:0000256" key="2">
    <source>
        <dbReference type="ARBA" id="ARBA00022676"/>
    </source>
</evidence>
<organism evidence="6">
    <name type="scientific">Sinningia cardinalis</name>
    <dbReference type="NCBI Taxonomy" id="189007"/>
    <lineage>
        <taxon>Eukaryota</taxon>
        <taxon>Viridiplantae</taxon>
        <taxon>Streptophyta</taxon>
        <taxon>Embryophyta</taxon>
        <taxon>Tracheophyta</taxon>
        <taxon>Spermatophyta</taxon>
        <taxon>Magnoliopsida</taxon>
        <taxon>eudicotyledons</taxon>
        <taxon>Gunneridae</taxon>
        <taxon>Pentapetalae</taxon>
        <taxon>asterids</taxon>
        <taxon>lamiids</taxon>
        <taxon>Lamiales</taxon>
        <taxon>Gesneriaceae</taxon>
        <taxon>Gesnerioideae</taxon>
        <taxon>Gesnerieae</taxon>
        <taxon>Ligeriinae</taxon>
        <taxon>Sinningia</taxon>
    </lineage>
</organism>
<dbReference type="EC" id="2.4.1.-" evidence="5"/>
<dbReference type="InterPro" id="IPR050481">
    <property type="entry name" value="UDP-glycosyltransf_plant"/>
</dbReference>
<accession>D7URL7</accession>
<evidence type="ECO:0000256" key="3">
    <source>
        <dbReference type="ARBA" id="ARBA00022679"/>
    </source>
</evidence>
<dbReference type="InterPro" id="IPR002213">
    <property type="entry name" value="UDP_glucos_trans"/>
</dbReference>
<dbReference type="FunFam" id="3.40.50.2000:FF:000095">
    <property type="entry name" value="Glycosyltransferase"/>
    <property type="match status" value="1"/>
</dbReference>